<proteinExistence type="predicted"/>
<gene>
    <name evidence="1" type="ORF">CSSPJE1EN1_LOCUS173</name>
</gene>
<accession>A0ABP0VMH0</accession>
<dbReference type="EMBL" id="OZ020096">
    <property type="protein sequence ID" value="CAK9254695.1"/>
    <property type="molecule type" value="Genomic_DNA"/>
</dbReference>
<dbReference type="SUPFAM" id="SSF53098">
    <property type="entry name" value="Ribonuclease H-like"/>
    <property type="match status" value="1"/>
</dbReference>
<evidence type="ECO:0000313" key="2">
    <source>
        <dbReference type="Proteomes" id="UP001497444"/>
    </source>
</evidence>
<name>A0ABP0VMH0_9BRYO</name>
<reference evidence="1 2" key="1">
    <citation type="submission" date="2024-02" db="EMBL/GenBank/DDBJ databases">
        <authorList>
            <consortium name="ELIXIR-Norway"/>
            <consortium name="Elixir Norway"/>
        </authorList>
    </citation>
    <scope>NUCLEOTIDE SEQUENCE [LARGE SCALE GENOMIC DNA]</scope>
</reference>
<evidence type="ECO:0000313" key="1">
    <source>
        <dbReference type="EMBL" id="CAK9254695.1"/>
    </source>
</evidence>
<dbReference type="Proteomes" id="UP001497444">
    <property type="component" value="Chromosome 1"/>
</dbReference>
<evidence type="ECO:0008006" key="3">
    <source>
        <dbReference type="Google" id="ProtNLM"/>
    </source>
</evidence>
<organism evidence="1 2">
    <name type="scientific">Sphagnum jensenii</name>
    <dbReference type="NCBI Taxonomy" id="128206"/>
    <lineage>
        <taxon>Eukaryota</taxon>
        <taxon>Viridiplantae</taxon>
        <taxon>Streptophyta</taxon>
        <taxon>Embryophyta</taxon>
        <taxon>Bryophyta</taxon>
        <taxon>Sphagnophytina</taxon>
        <taxon>Sphagnopsida</taxon>
        <taxon>Sphagnales</taxon>
        <taxon>Sphagnaceae</taxon>
        <taxon>Sphagnum</taxon>
    </lineage>
</organism>
<protein>
    <recommendedName>
        <fullName evidence="3">Transposase</fullName>
    </recommendedName>
</protein>
<keyword evidence="2" id="KW-1185">Reference proteome</keyword>
<dbReference type="InterPro" id="IPR012337">
    <property type="entry name" value="RNaseH-like_sf"/>
</dbReference>
<sequence length="803" mass="91319">MRNLGLNSVATEVGAGMHIMAWSEDHVVESRSITTEGEVASSAPVEIDDEEAQLEVDEETQFEVDDAERGDIVAVRIKNFIDADIFPAIIKGAAIKDLKKTTSFLNQCGMRMIDKDTVEWFICLLDPCFNVKKPVVIKCTKTGASNACTHLDKKHYITSSKTMATNKKLAHIKKQLDLSDPVFKRDPKRWFEVQLGAWSAEHSISYNAFTTCRWQLIGRQLPVGEGGMKSINIRKLHVELYTSCKKIIIMSLAEARSFFTIKYLSLYLDLIKSKMSNQKYLALRVCFNTSTRFNIGYNLTVRRFAPTTDERQAEQLSTILHEWSSGVLEEFGIKVMLDVLTSTSDSRSDVKRTLDILIDAWWEWCISHLIHLALTEAFGTSIDPNNSKNVDARCFFQRIKKVIEAVNKSEYLQGAFEEAMLELLETYFKLLNSPQHRWSSTALVLERILIAWEPLLQAYRKLNRRFPLVDMDRTLCIEFYSLIEPVRAVQIKAHAMQTFVIVDVYVMLYSLYTTVLDVSKPLELIIPVRRQLGSEDPYLMSRSHDLLQPATREARKYLGKAMSERYFKRYHPILALHQPKKIYGNNLGRPMLQKMFLEETDFKFSYLIDTQSMLYPPMTSGKILVKLINATNIDRLDILVGWTQESLQKQHFLFVNQFIWNKIKCLVKIVAAPIVLKKQQMAMGGSTPAGRLERPAKRVKTLELLSAALDIVAEDDKKDVNGSGECFETAAQMVNAEVQILKGIGDETNIELWPESTELCKWWARQTSMPCLMQAALAILANKPSSGGLECDLGSLSDVLAPK</sequence>